<name>A0ABW2IJ31_9PROT</name>
<keyword evidence="4 6" id="KW-1133">Transmembrane helix</keyword>
<dbReference type="PANTHER" id="PTHR43461">
    <property type="entry name" value="TRANSMEMBRANE PROTEIN 256"/>
    <property type="match status" value="1"/>
</dbReference>
<evidence type="ECO:0000256" key="4">
    <source>
        <dbReference type="ARBA" id="ARBA00022989"/>
    </source>
</evidence>
<evidence type="ECO:0000256" key="5">
    <source>
        <dbReference type="ARBA" id="ARBA00023136"/>
    </source>
</evidence>
<evidence type="ECO:0000256" key="6">
    <source>
        <dbReference type="SAM" id="Phobius"/>
    </source>
</evidence>
<gene>
    <name evidence="7" type="ORF">ACFQS8_04220</name>
</gene>
<comment type="subcellular location">
    <subcellularLocation>
        <location evidence="1">Membrane</location>
        <topology evidence="1">Multi-pass membrane protein</topology>
    </subcellularLocation>
</comment>
<dbReference type="EMBL" id="JBHTBR010000002">
    <property type="protein sequence ID" value="MFC7290810.1"/>
    <property type="molecule type" value="Genomic_DNA"/>
</dbReference>
<dbReference type="InterPro" id="IPR006696">
    <property type="entry name" value="DUF423"/>
</dbReference>
<sequence>MSYTTCFKFAALFALLAVLLGAFGAHGLRDTLDAGHLATFETGVRYQFYHAIGLFIIGFLITLKQGEKWLRYASYLLIAGILLFSGSLYLLACNQIADIPSWIGPITPLGGLCFMSGWGCVFISQMRVKGDFE</sequence>
<feature type="transmembrane region" description="Helical" evidence="6">
    <location>
        <begin position="48"/>
        <end position="63"/>
    </location>
</feature>
<keyword evidence="8" id="KW-1185">Reference proteome</keyword>
<evidence type="ECO:0000256" key="2">
    <source>
        <dbReference type="ARBA" id="ARBA00009694"/>
    </source>
</evidence>
<feature type="transmembrane region" description="Helical" evidence="6">
    <location>
        <begin position="75"/>
        <end position="97"/>
    </location>
</feature>
<dbReference type="PANTHER" id="PTHR43461:SF1">
    <property type="entry name" value="TRANSMEMBRANE PROTEIN 256"/>
    <property type="match status" value="1"/>
</dbReference>
<dbReference type="Pfam" id="PF04241">
    <property type="entry name" value="DUF423"/>
    <property type="match status" value="1"/>
</dbReference>
<comment type="caution">
    <text evidence="7">The sequence shown here is derived from an EMBL/GenBank/DDBJ whole genome shotgun (WGS) entry which is preliminary data.</text>
</comment>
<keyword evidence="5 6" id="KW-0472">Membrane</keyword>
<evidence type="ECO:0000313" key="8">
    <source>
        <dbReference type="Proteomes" id="UP001596492"/>
    </source>
</evidence>
<protein>
    <submittedName>
        <fullName evidence="7">DUF423 domain-containing protein</fullName>
    </submittedName>
</protein>
<comment type="similarity">
    <text evidence="2">Belongs to the UPF0382 family.</text>
</comment>
<feature type="transmembrane region" description="Helical" evidence="6">
    <location>
        <begin position="103"/>
        <end position="123"/>
    </location>
</feature>
<keyword evidence="3 6" id="KW-0812">Transmembrane</keyword>
<dbReference type="RefSeq" id="WP_382166013.1">
    <property type="nucleotide sequence ID" value="NZ_JBHTBR010000002.1"/>
</dbReference>
<organism evidence="7 8">
    <name type="scientific">Hirschia litorea</name>
    <dbReference type="NCBI Taxonomy" id="1199156"/>
    <lineage>
        <taxon>Bacteria</taxon>
        <taxon>Pseudomonadati</taxon>
        <taxon>Pseudomonadota</taxon>
        <taxon>Alphaproteobacteria</taxon>
        <taxon>Hyphomonadales</taxon>
        <taxon>Hyphomonadaceae</taxon>
        <taxon>Hirschia</taxon>
    </lineage>
</organism>
<proteinExistence type="inferred from homology"/>
<reference evidence="8" key="1">
    <citation type="journal article" date="2019" name="Int. J. Syst. Evol. Microbiol.">
        <title>The Global Catalogue of Microorganisms (GCM) 10K type strain sequencing project: providing services to taxonomists for standard genome sequencing and annotation.</title>
        <authorList>
            <consortium name="The Broad Institute Genomics Platform"/>
            <consortium name="The Broad Institute Genome Sequencing Center for Infectious Disease"/>
            <person name="Wu L."/>
            <person name="Ma J."/>
        </authorList>
    </citation>
    <scope>NUCLEOTIDE SEQUENCE [LARGE SCALE GENOMIC DNA]</scope>
    <source>
        <strain evidence="8">CCUG 51308</strain>
    </source>
</reference>
<accession>A0ABW2IJ31</accession>
<evidence type="ECO:0000256" key="3">
    <source>
        <dbReference type="ARBA" id="ARBA00022692"/>
    </source>
</evidence>
<evidence type="ECO:0000313" key="7">
    <source>
        <dbReference type="EMBL" id="MFC7290810.1"/>
    </source>
</evidence>
<evidence type="ECO:0000256" key="1">
    <source>
        <dbReference type="ARBA" id="ARBA00004141"/>
    </source>
</evidence>
<dbReference type="Proteomes" id="UP001596492">
    <property type="component" value="Unassembled WGS sequence"/>
</dbReference>